<evidence type="ECO:0000313" key="2">
    <source>
        <dbReference type="EMBL" id="MCU6686782.1"/>
    </source>
</evidence>
<feature type="domain" description="DUF6900" evidence="1">
    <location>
        <begin position="10"/>
        <end position="61"/>
    </location>
</feature>
<keyword evidence="3" id="KW-1185">Reference proteome</keyword>
<dbReference type="RefSeq" id="WP_158370106.1">
    <property type="nucleotide sequence ID" value="NZ_JAOQJU010000010.1"/>
</dbReference>
<dbReference type="EMBL" id="JAOQJU010000010">
    <property type="protein sequence ID" value="MCU6686782.1"/>
    <property type="molecule type" value="Genomic_DNA"/>
</dbReference>
<gene>
    <name evidence="2" type="ORF">OCV99_09535</name>
</gene>
<name>A0ABT2RN05_9FIRM</name>
<sequence length="151" mass="17050">MKELSKKELESLVEIARKHIYPVEARGDLETRDNDSEDFLDVSVWSIKAALTAAYELGKESSQNKRSGRKISLTTADGIPESLSNLWYTGDCDIATFTDAVEDSRTGAELVRNLGRLKLFRKFTLQRETDTKIRLKGTDRMGNISYLTVTK</sequence>
<comment type="caution">
    <text evidence="2">The sequence shown here is derived from an EMBL/GenBank/DDBJ whole genome shotgun (WGS) entry which is preliminary data.</text>
</comment>
<evidence type="ECO:0000259" key="1">
    <source>
        <dbReference type="Pfam" id="PF21841"/>
    </source>
</evidence>
<reference evidence="2 3" key="1">
    <citation type="journal article" date="2021" name="ISME Commun">
        <title>Automated analysis of genomic sequences facilitates high-throughput and comprehensive description of bacteria.</title>
        <authorList>
            <person name="Hitch T.C.A."/>
        </authorList>
    </citation>
    <scope>NUCLEOTIDE SEQUENCE [LARGE SCALE GENOMIC DNA]</scope>
    <source>
        <strain evidence="2 3">Sanger_03</strain>
    </source>
</reference>
<dbReference type="Proteomes" id="UP001652431">
    <property type="component" value="Unassembled WGS sequence"/>
</dbReference>
<accession>A0ABT2RN05</accession>
<evidence type="ECO:0000313" key="3">
    <source>
        <dbReference type="Proteomes" id="UP001652431"/>
    </source>
</evidence>
<dbReference type="Pfam" id="PF21841">
    <property type="entry name" value="DUF6900"/>
    <property type="match status" value="1"/>
</dbReference>
<dbReference type="InterPro" id="IPR054195">
    <property type="entry name" value="DUF6900"/>
</dbReference>
<organism evidence="2 3">
    <name type="scientific">Dorea acetigenes</name>
    <dbReference type="NCBI Taxonomy" id="2981787"/>
    <lineage>
        <taxon>Bacteria</taxon>
        <taxon>Bacillati</taxon>
        <taxon>Bacillota</taxon>
        <taxon>Clostridia</taxon>
        <taxon>Lachnospirales</taxon>
        <taxon>Lachnospiraceae</taxon>
        <taxon>Dorea</taxon>
    </lineage>
</organism>
<proteinExistence type="predicted"/>
<protein>
    <recommendedName>
        <fullName evidence="1">DUF6900 domain-containing protein</fullName>
    </recommendedName>
</protein>